<keyword evidence="2" id="KW-0812">Transmembrane</keyword>
<dbReference type="PANTHER" id="PTHR28645:SF1">
    <property type="entry name" value="TRANSMEMBRANE PROTEIN 119"/>
    <property type="match status" value="1"/>
</dbReference>
<dbReference type="GO" id="GO:0030501">
    <property type="term" value="P:positive regulation of bone mineralization"/>
    <property type="evidence" value="ECO:0007669"/>
    <property type="project" value="TreeGrafter"/>
</dbReference>
<proteinExistence type="predicted"/>
<feature type="compositionally biased region" description="Basic and acidic residues" evidence="1">
    <location>
        <begin position="130"/>
        <end position="175"/>
    </location>
</feature>
<reference evidence="4" key="2">
    <citation type="submission" date="2025-09" db="UniProtKB">
        <authorList>
            <consortium name="Ensembl"/>
        </authorList>
    </citation>
    <scope>IDENTIFICATION</scope>
</reference>
<dbReference type="Ensembl" id="ENSGMOT00000061425.1">
    <property type="protein sequence ID" value="ENSGMOP00000037360.1"/>
    <property type="gene ID" value="ENSGMOG00000036563.1"/>
</dbReference>
<dbReference type="PROSITE" id="PS50007">
    <property type="entry name" value="PIPLC_X_DOMAIN"/>
    <property type="match status" value="1"/>
</dbReference>
<dbReference type="GO" id="GO:0033690">
    <property type="term" value="P:positive regulation of osteoblast proliferation"/>
    <property type="evidence" value="ECO:0007669"/>
    <property type="project" value="TreeGrafter"/>
</dbReference>
<evidence type="ECO:0000313" key="4">
    <source>
        <dbReference type="Ensembl" id="ENSGMOP00000037360.1"/>
    </source>
</evidence>
<evidence type="ECO:0000256" key="3">
    <source>
        <dbReference type="SAM" id="SignalP"/>
    </source>
</evidence>
<dbReference type="AlphaFoldDB" id="A0A8C5AW08"/>
<dbReference type="GO" id="GO:0045669">
    <property type="term" value="P:positive regulation of osteoblast differentiation"/>
    <property type="evidence" value="ECO:0007669"/>
    <property type="project" value="TreeGrafter"/>
</dbReference>
<evidence type="ECO:0000256" key="1">
    <source>
        <dbReference type="SAM" id="MobiDB-lite"/>
    </source>
</evidence>
<dbReference type="GO" id="GO:0005886">
    <property type="term" value="C:plasma membrane"/>
    <property type="evidence" value="ECO:0007669"/>
    <property type="project" value="TreeGrafter"/>
</dbReference>
<dbReference type="PANTHER" id="PTHR28645">
    <property type="entry name" value="TRANSMEMBRANE PROTEIN 119"/>
    <property type="match status" value="1"/>
</dbReference>
<dbReference type="OMA" id="RETEPMM"/>
<feature type="transmembrane region" description="Helical" evidence="2">
    <location>
        <begin position="68"/>
        <end position="92"/>
    </location>
</feature>
<dbReference type="GO" id="GO:0001503">
    <property type="term" value="P:ossification"/>
    <property type="evidence" value="ECO:0007669"/>
    <property type="project" value="InterPro"/>
</dbReference>
<accession>A0A8C5AW08</accession>
<feature type="signal peptide" evidence="3">
    <location>
        <begin position="1"/>
        <end position="23"/>
    </location>
</feature>
<keyword evidence="2" id="KW-0472">Membrane</keyword>
<evidence type="ECO:0000313" key="5">
    <source>
        <dbReference type="Proteomes" id="UP000694546"/>
    </source>
</evidence>
<sequence length="188" mass="20726">MVSSSGFTSVAAVLLFLASGCRCSPLLFNEGSAQVTSAPPSLVNGITTTMIRLKDFVLSRVVDFLQEYMLIIIVVASLLIVMVFIVCCASAMSHKRKLEAYKPPAGAPSVQIQSAMTSPKNLRMPSKALVGEKGREGRSSPPQEVRKVRETEPMMERRREEARSPKEQLKQKEEAHVVCTCHQKMAHH</sequence>
<keyword evidence="2" id="KW-1133">Transmembrane helix</keyword>
<name>A0A8C5AW08_GADMO</name>
<evidence type="ECO:0000256" key="2">
    <source>
        <dbReference type="SAM" id="Phobius"/>
    </source>
</evidence>
<keyword evidence="5" id="KW-1185">Reference proteome</keyword>
<dbReference type="Proteomes" id="UP000694546">
    <property type="component" value="Chromosome 13"/>
</dbReference>
<organism evidence="4 5">
    <name type="scientific">Gadus morhua</name>
    <name type="common">Atlantic cod</name>
    <dbReference type="NCBI Taxonomy" id="8049"/>
    <lineage>
        <taxon>Eukaryota</taxon>
        <taxon>Metazoa</taxon>
        <taxon>Chordata</taxon>
        <taxon>Craniata</taxon>
        <taxon>Vertebrata</taxon>
        <taxon>Euteleostomi</taxon>
        <taxon>Actinopterygii</taxon>
        <taxon>Neopterygii</taxon>
        <taxon>Teleostei</taxon>
        <taxon>Neoteleostei</taxon>
        <taxon>Acanthomorphata</taxon>
        <taxon>Zeiogadaria</taxon>
        <taxon>Gadariae</taxon>
        <taxon>Gadiformes</taxon>
        <taxon>Gadoidei</taxon>
        <taxon>Gadidae</taxon>
        <taxon>Gadus</taxon>
    </lineage>
</organism>
<feature type="chain" id="PRO_5046528662" description="Transmembrane protein 119" evidence="3">
    <location>
        <begin position="24"/>
        <end position="188"/>
    </location>
</feature>
<feature type="region of interest" description="Disordered" evidence="1">
    <location>
        <begin position="116"/>
        <end position="175"/>
    </location>
</feature>
<dbReference type="Pfam" id="PF15724">
    <property type="entry name" value="TMEM119"/>
    <property type="match status" value="1"/>
</dbReference>
<dbReference type="InterPro" id="IPR031453">
    <property type="entry name" value="TMEM119"/>
</dbReference>
<reference evidence="4" key="1">
    <citation type="submission" date="2025-08" db="UniProtKB">
        <authorList>
            <consortium name="Ensembl"/>
        </authorList>
    </citation>
    <scope>IDENTIFICATION</scope>
</reference>
<protein>
    <recommendedName>
        <fullName evidence="6">Transmembrane protein 119</fullName>
    </recommendedName>
</protein>
<keyword evidence="3" id="KW-0732">Signal</keyword>
<evidence type="ECO:0008006" key="6">
    <source>
        <dbReference type="Google" id="ProtNLM"/>
    </source>
</evidence>
<dbReference type="GeneTree" id="ENSGT00990000203753"/>